<dbReference type="Proteomes" id="UP000199623">
    <property type="component" value="Unassembled WGS sequence"/>
</dbReference>
<accession>A0A1G7RHT8</accession>
<dbReference type="AlphaFoldDB" id="A0A1G7RHT8"/>
<keyword evidence="2" id="KW-1185">Reference proteome</keyword>
<dbReference type="EMBL" id="FNCC01000005">
    <property type="protein sequence ID" value="SDG10338.1"/>
    <property type="molecule type" value="Genomic_DNA"/>
</dbReference>
<organism evidence="1 2">
    <name type="scientific">Lentzea fradiae</name>
    <dbReference type="NCBI Taxonomy" id="200378"/>
    <lineage>
        <taxon>Bacteria</taxon>
        <taxon>Bacillati</taxon>
        <taxon>Actinomycetota</taxon>
        <taxon>Actinomycetes</taxon>
        <taxon>Pseudonocardiales</taxon>
        <taxon>Pseudonocardiaceae</taxon>
        <taxon>Lentzea</taxon>
    </lineage>
</organism>
<evidence type="ECO:0000313" key="2">
    <source>
        <dbReference type="Proteomes" id="UP000199623"/>
    </source>
</evidence>
<name>A0A1G7RHT8_9PSEU</name>
<reference evidence="2" key="1">
    <citation type="submission" date="2016-10" db="EMBL/GenBank/DDBJ databases">
        <authorList>
            <person name="Varghese N."/>
            <person name="Submissions S."/>
        </authorList>
    </citation>
    <scope>NUCLEOTIDE SEQUENCE [LARGE SCALE GENOMIC DNA]</scope>
    <source>
        <strain evidence="2">CGMCC 4.3506</strain>
    </source>
</reference>
<evidence type="ECO:0000313" key="1">
    <source>
        <dbReference type="EMBL" id="SDG10338.1"/>
    </source>
</evidence>
<gene>
    <name evidence="1" type="ORF">SAMN05216553_105344</name>
</gene>
<dbReference type="STRING" id="200378.SAMN05216553_105344"/>
<sequence>MRHLVQHSPAFEDMQIVVHQDHVEVTHPEQWEFGFESLARKLAGSPDEEWPDLIEDHFIVLIAFAEPDPAELSNLADLQGPTEDVLPRTYVRLAAADSGVAEKAGYAEVVAPGLLWAFAFDGPEYISVMTDKHVRQHGFEQLWNAGLENLSRELPEDFMEVEGVYFGHGSVYVGSLPVILPWVIETVTGAAVEPHGALVSMPARNQFFFYAIRSSNAAGVDSAVHEMALLSGANYEDSGEERQLSPLVYWWSEATGFQAVAHHDETGAHRYFPDELQKVLSDLGVPQT</sequence>
<proteinExistence type="predicted"/>
<protein>
    <submittedName>
        <fullName evidence="1">Uncharacterized protein</fullName>
    </submittedName>
</protein>